<feature type="region of interest" description="Disordered" evidence="6">
    <location>
        <begin position="359"/>
        <end position="381"/>
    </location>
</feature>
<keyword evidence="2" id="KW-0963">Cytoplasm</keyword>
<dbReference type="CTD" id="8236641"/>
<dbReference type="Pfam" id="PF01465">
    <property type="entry name" value="GRIP"/>
    <property type="match status" value="1"/>
</dbReference>
<evidence type="ECO:0000259" key="7">
    <source>
        <dbReference type="PROSITE" id="PS50913"/>
    </source>
</evidence>
<gene>
    <name evidence="9" type="primary">8236641</name>
    <name evidence="8" type="ORF">Phum_PHUM167500</name>
</gene>
<feature type="coiled-coil region" evidence="5">
    <location>
        <begin position="280"/>
        <end position="336"/>
    </location>
</feature>
<dbReference type="PROSITE" id="PS50913">
    <property type="entry name" value="GRIP"/>
    <property type="match status" value="1"/>
</dbReference>
<feature type="coiled-coil region" evidence="5">
    <location>
        <begin position="449"/>
        <end position="716"/>
    </location>
</feature>
<sequence length="1434" mass="168974">MESDTSDKKISLDDLPKEEIIKKYNNLLSLAKKAKQAKQDTAEELKLSKENESKLLLEIKTLKEIVESFTEKQKQFAEVENKIRQTNEKNNELQNSLVLLEDNLKSKISKCEDLEKKLQTESDKFLNLQEKYSVTLKNFEELKENFAKIESEKKSCDEKLKSFEKQENECVDKQFENINLEKMQLVELLNEKKNEINELSEKLNVLRISSKYLPDNWNDIINENNKLKCLLNASNLKTDEKSSIDPTNLVSSKPQEYFKENELENNEKPDNSILSNSETHQHILEKVKILEKENNELINKIEQNKIKFDNDIKLLEENLEGERKNFAEEKNKMETLFKKKIEELESSDLKFLENERGDLENFPNEENSRSETVEKSNNERTFHSDSMNKEIKEENLFKSELIKLIDKIQNASHDDIKATNENNSILDKSNITKDLNNDLDFFKLIEILNEIIEIKFNAMKKELENLHEKYSLINSEKEIISKQLEEQVILSDEKKKKEKEFIKEIENLKMEIKHLQVENKEIKHEQLEIEKSKCMNDGKNFEVESKGSDLEISSKKIDEELKENRLKEENEYLKNEIKQIKNNYNETVNLVRKKLEDLLSSFTCVKHLRNEFNKEIKSKLEKFRAEQTETRQNIENVVVLKERGEAISKLEQLTENLRKELEEARMKISSQNIKLTEKVKKIDEMEEEINKTKLEVESKHKAMREMEEEMWRMKNNDGTVETLSSSTISKAEETARFAELEDSFEERYSKLKVIAVKLKKKLKDLQQQVEAEKINLKTTEADYQNKITGFQNQIKGFRKIQADYDKLQDVLDEEKREKTTLKKKIESADREIILFKQQLEESKLERDKMKADKISFEKIKKELTVHISELKTTIERQKKEMSQLQMELDEIKGQLTVKDRHIEEEREKHNTAMLLLEEQKIDSKKHNVLELEMAAYEKTAEDLKNKLDVKDKLLKDLQNQLESEKTQRECQEKEINRLKSNVNEEELKINNFQTQIKQLNDELMTIKGDNEKKMEMIKNFEKNIENKNREIENLSVEIKEITTEKYRNEEKFKNNEDKLCRQIHAFEEKLSALQDVLNQKEIEISELKNEYQAYKVRAQSVLRQSQKEINPSKQQNALEELEQLKSTSDSLKIKLEESCKKLKIYTEENGNLLEEKKKLFERVQELNLNLTELRNENHKLKELKQKDKDEFLENIRIQKVKSDTLAQCFQNDIEELKKKHDEEMKRIINELEQVKKHNTLIAKPDFKQKEKNVDKRKVLGGFVPLKVEKEPLDGSESVDSVSPQASNNLIPLEQLLNQSDLGDDKKSRQDVLELSGRLEKNENRIKHLTVLLADAESDSARLAQLNEVLKEEIKRLQRSLEREKHAQNSEYLKNVIIKFVSLHNVDEKVRLVPVLTTILKLSPDEENTLLNYAKGTTENVNQSWGINLGLWSSR</sequence>
<dbReference type="Proteomes" id="UP000009046">
    <property type="component" value="Unassembled WGS sequence"/>
</dbReference>
<dbReference type="InterPro" id="IPR051841">
    <property type="entry name" value="MT-Golgi_org_protein"/>
</dbReference>
<dbReference type="STRING" id="121224.E0VFU3"/>
<name>E0VFU3_PEDHC</name>
<comment type="subcellular location">
    <subcellularLocation>
        <location evidence="1">Cytoplasm</location>
    </subcellularLocation>
</comment>
<dbReference type="InParanoid" id="E0VFU3"/>
<feature type="coiled-coil region" evidence="5">
    <location>
        <begin position="1318"/>
        <end position="1370"/>
    </location>
</feature>
<evidence type="ECO:0000256" key="2">
    <source>
        <dbReference type="ARBA" id="ARBA00022490"/>
    </source>
</evidence>
<evidence type="ECO:0000256" key="5">
    <source>
        <dbReference type="SAM" id="Coils"/>
    </source>
</evidence>
<dbReference type="VEuPathDB" id="VectorBase:PHUM167500"/>
<dbReference type="HOGENOM" id="CLU_259706_0_0_1"/>
<evidence type="ECO:0000313" key="9">
    <source>
        <dbReference type="EnsemblMetazoa" id="PHUM167500-PA"/>
    </source>
</evidence>
<dbReference type="SMART" id="SM00755">
    <property type="entry name" value="Grip"/>
    <property type="match status" value="1"/>
</dbReference>
<keyword evidence="10" id="KW-1185">Reference proteome</keyword>
<dbReference type="InterPro" id="IPR000237">
    <property type="entry name" value="GRIP_dom"/>
</dbReference>
<reference evidence="8" key="1">
    <citation type="submission" date="2007-04" db="EMBL/GenBank/DDBJ databases">
        <title>Annotation of Pediculus humanus corporis strain USDA.</title>
        <authorList>
            <person name="Kirkness E."/>
            <person name="Hannick L."/>
            <person name="Hass B."/>
            <person name="Bruggner R."/>
            <person name="Lawson D."/>
            <person name="Bidwell S."/>
            <person name="Joardar V."/>
            <person name="Caler E."/>
            <person name="Walenz B."/>
            <person name="Inman J."/>
            <person name="Schobel S."/>
            <person name="Galinsky K."/>
            <person name="Amedeo P."/>
            <person name="Strausberg R."/>
        </authorList>
    </citation>
    <scope>NUCLEOTIDE SEQUENCE</scope>
    <source>
        <strain evidence="8">USDA</strain>
    </source>
</reference>
<dbReference type="RefSeq" id="XP_002424987.1">
    <property type="nucleotide sequence ID" value="XM_002424942.1"/>
</dbReference>
<feature type="coiled-coil region" evidence="5">
    <location>
        <begin position="748"/>
        <end position="894"/>
    </location>
</feature>
<feature type="coiled-coil region" evidence="5">
    <location>
        <begin position="926"/>
        <end position="1237"/>
    </location>
</feature>
<dbReference type="EMBL" id="AAZO01001947">
    <property type="status" value="NOT_ANNOTATED_CDS"/>
    <property type="molecule type" value="Genomic_DNA"/>
</dbReference>
<feature type="compositionally biased region" description="Basic and acidic residues" evidence="6">
    <location>
        <begin position="366"/>
        <end position="381"/>
    </location>
</feature>
<dbReference type="Gene3D" id="1.10.220.60">
    <property type="entry name" value="GRIP domain"/>
    <property type="match status" value="1"/>
</dbReference>
<keyword evidence="4 5" id="KW-0175">Coiled coil</keyword>
<dbReference type="GO" id="GO:0005737">
    <property type="term" value="C:cytoplasm"/>
    <property type="evidence" value="ECO:0007669"/>
    <property type="project" value="UniProtKB-SubCell"/>
</dbReference>
<evidence type="ECO:0000256" key="1">
    <source>
        <dbReference type="ARBA" id="ARBA00004496"/>
    </source>
</evidence>
<dbReference type="OrthoDB" id="1926336at2759"/>
<dbReference type="FunCoup" id="E0VFU3">
    <property type="interactions" value="133"/>
</dbReference>
<evidence type="ECO:0000256" key="4">
    <source>
        <dbReference type="ARBA" id="ARBA00023054"/>
    </source>
</evidence>
<dbReference type="PANTHER" id="PTHR18902">
    <property type="entry name" value="NUCLEAR MITOTIC APPARATUS PROTEIN 1-RELATED"/>
    <property type="match status" value="1"/>
</dbReference>
<dbReference type="GeneID" id="8236641"/>
<accession>E0VFU3</accession>
<keyword evidence="3" id="KW-0597">Phosphoprotein</keyword>
<dbReference type="eggNOG" id="KOG0864">
    <property type="taxonomic scope" value="Eukaryota"/>
</dbReference>
<evidence type="ECO:0000313" key="8">
    <source>
        <dbReference type="EMBL" id="EEB12249.1"/>
    </source>
</evidence>
<dbReference type="EMBL" id="DS235124">
    <property type="protein sequence ID" value="EEB12249.1"/>
    <property type="molecule type" value="Genomic_DNA"/>
</dbReference>
<organism>
    <name type="scientific">Pediculus humanus subsp. corporis</name>
    <name type="common">Body louse</name>
    <dbReference type="NCBI Taxonomy" id="121224"/>
    <lineage>
        <taxon>Eukaryota</taxon>
        <taxon>Metazoa</taxon>
        <taxon>Ecdysozoa</taxon>
        <taxon>Arthropoda</taxon>
        <taxon>Hexapoda</taxon>
        <taxon>Insecta</taxon>
        <taxon>Pterygota</taxon>
        <taxon>Neoptera</taxon>
        <taxon>Paraneoptera</taxon>
        <taxon>Psocodea</taxon>
        <taxon>Troctomorpha</taxon>
        <taxon>Phthiraptera</taxon>
        <taxon>Anoplura</taxon>
        <taxon>Pediculidae</taxon>
        <taxon>Pediculus</taxon>
    </lineage>
</organism>
<dbReference type="EnsemblMetazoa" id="PHUM167500-RA">
    <property type="protein sequence ID" value="PHUM167500-PA"/>
    <property type="gene ID" value="PHUM167500"/>
</dbReference>
<feature type="coiled-coil region" evidence="5">
    <location>
        <begin position="17"/>
        <end position="209"/>
    </location>
</feature>
<dbReference type="PANTHER" id="PTHR18902:SF25">
    <property type="entry name" value="GRIP AND COILED-COIL DOMAIN-CONTAINING PROTEIN 2"/>
    <property type="match status" value="1"/>
</dbReference>
<evidence type="ECO:0000256" key="6">
    <source>
        <dbReference type="SAM" id="MobiDB-lite"/>
    </source>
</evidence>
<dbReference type="OMA" id="TEANHFE"/>
<evidence type="ECO:0000313" key="10">
    <source>
        <dbReference type="Proteomes" id="UP000009046"/>
    </source>
</evidence>
<protein>
    <submittedName>
        <fullName evidence="8">GRIP and coiled-coil domain-containing protein, putative</fullName>
    </submittedName>
</protein>
<proteinExistence type="predicted"/>
<feature type="domain" description="GRIP" evidence="7">
    <location>
        <begin position="1362"/>
        <end position="1412"/>
    </location>
</feature>
<reference evidence="9" key="3">
    <citation type="submission" date="2020-05" db="UniProtKB">
        <authorList>
            <consortium name="EnsemblMetazoa"/>
        </authorList>
    </citation>
    <scope>IDENTIFICATION</scope>
    <source>
        <strain evidence="9">USDA</strain>
    </source>
</reference>
<dbReference type="KEGG" id="phu:Phum_PHUM167500"/>
<reference evidence="8" key="2">
    <citation type="submission" date="2007-04" db="EMBL/GenBank/DDBJ databases">
        <title>The genome of the human body louse.</title>
        <authorList>
            <consortium name="The Human Body Louse Genome Consortium"/>
            <person name="Kirkness E."/>
            <person name="Walenz B."/>
            <person name="Hass B."/>
            <person name="Bruggner R."/>
            <person name="Strausberg R."/>
        </authorList>
    </citation>
    <scope>NUCLEOTIDE SEQUENCE</scope>
    <source>
        <strain evidence="8">USDA</strain>
    </source>
</reference>
<evidence type="ECO:0000256" key="3">
    <source>
        <dbReference type="ARBA" id="ARBA00022553"/>
    </source>
</evidence>